<keyword evidence="2" id="KW-1185">Reference proteome</keyword>
<dbReference type="EMBL" id="CM023485">
    <property type="protein sequence ID" value="KAH6930124.1"/>
    <property type="molecule type" value="Genomic_DNA"/>
</dbReference>
<protein>
    <submittedName>
        <fullName evidence="1">Uncharacterized protein</fullName>
    </submittedName>
</protein>
<proteinExistence type="predicted"/>
<reference evidence="1" key="1">
    <citation type="submission" date="2020-05" db="EMBL/GenBank/DDBJ databases">
        <title>Large-scale comparative analyses of tick genomes elucidate their genetic diversity and vector capacities.</title>
        <authorList>
            <person name="Jia N."/>
            <person name="Wang J."/>
            <person name="Shi W."/>
            <person name="Du L."/>
            <person name="Sun Y."/>
            <person name="Zhan W."/>
            <person name="Jiang J."/>
            <person name="Wang Q."/>
            <person name="Zhang B."/>
            <person name="Ji P."/>
            <person name="Sakyi L.B."/>
            <person name="Cui X."/>
            <person name="Yuan T."/>
            <person name="Jiang B."/>
            <person name="Yang W."/>
            <person name="Lam T.T.-Y."/>
            <person name="Chang Q."/>
            <person name="Ding S."/>
            <person name="Wang X."/>
            <person name="Zhu J."/>
            <person name="Ruan X."/>
            <person name="Zhao L."/>
            <person name="Wei J."/>
            <person name="Que T."/>
            <person name="Du C."/>
            <person name="Cheng J."/>
            <person name="Dai P."/>
            <person name="Han X."/>
            <person name="Huang E."/>
            <person name="Gao Y."/>
            <person name="Liu J."/>
            <person name="Shao H."/>
            <person name="Ye R."/>
            <person name="Li L."/>
            <person name="Wei W."/>
            <person name="Wang X."/>
            <person name="Wang C."/>
            <person name="Yang T."/>
            <person name="Huo Q."/>
            <person name="Li W."/>
            <person name="Guo W."/>
            <person name="Chen H."/>
            <person name="Zhou L."/>
            <person name="Ni X."/>
            <person name="Tian J."/>
            <person name="Zhou Y."/>
            <person name="Sheng Y."/>
            <person name="Liu T."/>
            <person name="Pan Y."/>
            <person name="Xia L."/>
            <person name="Li J."/>
            <person name="Zhao F."/>
            <person name="Cao W."/>
        </authorList>
    </citation>
    <scope>NUCLEOTIDE SEQUENCE</scope>
    <source>
        <strain evidence="1">Hyas-2018</strain>
    </source>
</reference>
<comment type="caution">
    <text evidence="1">The sequence shown here is derived from an EMBL/GenBank/DDBJ whole genome shotgun (WGS) entry which is preliminary data.</text>
</comment>
<evidence type="ECO:0000313" key="2">
    <source>
        <dbReference type="Proteomes" id="UP000821845"/>
    </source>
</evidence>
<organism evidence="1 2">
    <name type="scientific">Hyalomma asiaticum</name>
    <name type="common">Tick</name>
    <dbReference type="NCBI Taxonomy" id="266040"/>
    <lineage>
        <taxon>Eukaryota</taxon>
        <taxon>Metazoa</taxon>
        <taxon>Ecdysozoa</taxon>
        <taxon>Arthropoda</taxon>
        <taxon>Chelicerata</taxon>
        <taxon>Arachnida</taxon>
        <taxon>Acari</taxon>
        <taxon>Parasitiformes</taxon>
        <taxon>Ixodida</taxon>
        <taxon>Ixodoidea</taxon>
        <taxon>Ixodidae</taxon>
        <taxon>Hyalomminae</taxon>
        <taxon>Hyalomma</taxon>
    </lineage>
</organism>
<dbReference type="Proteomes" id="UP000821845">
    <property type="component" value="Chromosome 5"/>
</dbReference>
<gene>
    <name evidence="1" type="ORF">HPB50_009932</name>
</gene>
<evidence type="ECO:0000313" key="1">
    <source>
        <dbReference type="EMBL" id="KAH6930124.1"/>
    </source>
</evidence>
<name>A0ACB7S8N4_HYAAI</name>
<sequence>MSDSFSLPFCQLKGTSEQCTHVLDADSRTCDTAASLTLTAGASPAAAGNATLRSGVMDDETTMDHQTTPVHVVRRHISPQTVILRLGTKLNLAKYPAYQVTNAIGVAAGLTASEVRDVNIQVRTLQNLVSATSGRESATQKLAGLRSLTLNGERHDVTAYVAAEAHHARCVVYGLPKDVPDDQLLSIISIEDRQILAARRIGQSEAILLTVKGATIPKEVKVGLWLTKTQPFRPRAVQCTICLTIGHRADVCPTAHEFTRCETCGQQFPAGQQPERTAHECELKCFNCEGPHTARDPRCPKKQQADKLARIAAEKRRLRSTPEDSAVPQKSQTSQSRVTKLTNKNDENFPSLPLRNRFSALQDTTPDPQPEPRPRSGSLPGYTTKRPAPPPPPPKPKTPSYIRALLSQKSPVASEEPPHKQPRQGPSDKSDRVKGTAILPNLDELAQIHREAQFTRLKLSAQGYALLRELGYDIPPPVALEPSRPPWATLDQINVEPVPRNMDRDTQTGRREARAQHLQETTGEWILYTDASPSQTGEGFRTGIASDGLPLSWGFHYNIGTQCMAEITAIAEAITMPNPNARCLLIRTDSQAACRAFATGDLPDALYSILTKHLDVHPSLRVRIQWIPGHSGIRGNEVAHAMSRVSLPGPPLWWPDSLKRTELLALARLDRRERLDEMRNNRRVYPDPPHSMTRCEAALVRRAQTHSLMTPHIEHYVQGKDGSPSCVACGGFPDNAHVLWNCPSAHAAMDESLKYIPTKLRPATLEEWLADSSPDLMKALLGHLTLLGLSEG</sequence>
<accession>A0ACB7S8N4</accession>